<reference evidence="2" key="1">
    <citation type="journal article" date="2022" name="Int. J. Mol. Sci.">
        <title>Draft Genome of Tanacetum Coccineum: Genomic Comparison of Closely Related Tanacetum-Family Plants.</title>
        <authorList>
            <person name="Yamashiro T."/>
            <person name="Shiraishi A."/>
            <person name="Nakayama K."/>
            <person name="Satake H."/>
        </authorList>
    </citation>
    <scope>NUCLEOTIDE SEQUENCE</scope>
</reference>
<dbReference type="Proteomes" id="UP001151760">
    <property type="component" value="Unassembled WGS sequence"/>
</dbReference>
<dbReference type="EMBL" id="BQNB010020516">
    <property type="protein sequence ID" value="GJT96830.1"/>
    <property type="molecule type" value="Genomic_DNA"/>
</dbReference>
<feature type="compositionally biased region" description="Basic and acidic residues" evidence="1">
    <location>
        <begin position="141"/>
        <end position="161"/>
    </location>
</feature>
<gene>
    <name evidence="2" type="ORF">Tco_1092348</name>
</gene>
<reference evidence="2" key="2">
    <citation type="submission" date="2022-01" db="EMBL/GenBank/DDBJ databases">
        <authorList>
            <person name="Yamashiro T."/>
            <person name="Shiraishi A."/>
            <person name="Satake H."/>
            <person name="Nakayama K."/>
        </authorList>
    </citation>
    <scope>NUCLEOTIDE SEQUENCE</scope>
</reference>
<name>A0ABQ5I9N1_9ASTR</name>
<feature type="compositionally biased region" description="Basic and acidic residues" evidence="1">
    <location>
        <begin position="1"/>
        <end position="23"/>
    </location>
</feature>
<accession>A0ABQ5I9N1</accession>
<feature type="compositionally biased region" description="Basic and acidic residues" evidence="1">
    <location>
        <begin position="70"/>
        <end position="100"/>
    </location>
</feature>
<protein>
    <submittedName>
        <fullName evidence="2">Uncharacterized protein</fullName>
    </submittedName>
</protein>
<sequence>MPEDTVDHMDTENAQDEGRTREIVDEDKEIEENVLSTEDVLSTDKEGVSTDIEKVSTDRPIVITDGSKVSTDKQIETKAVSREKEKGVELKDVEETDKPRPTSTRSLLTLKPLPKIDPKDKGKKKIEEEDESESESDDIPEAEKKFKQLESDEEMARKIQEEWEAEEERNRIAKEKAANEALIRNFDDIMARIEADRLLAEKLQEQEREQFTIEERAKFLHDTIAA</sequence>
<evidence type="ECO:0000313" key="2">
    <source>
        <dbReference type="EMBL" id="GJT96830.1"/>
    </source>
</evidence>
<proteinExistence type="predicted"/>
<keyword evidence="3" id="KW-1185">Reference proteome</keyword>
<organism evidence="2 3">
    <name type="scientific">Tanacetum coccineum</name>
    <dbReference type="NCBI Taxonomy" id="301880"/>
    <lineage>
        <taxon>Eukaryota</taxon>
        <taxon>Viridiplantae</taxon>
        <taxon>Streptophyta</taxon>
        <taxon>Embryophyta</taxon>
        <taxon>Tracheophyta</taxon>
        <taxon>Spermatophyta</taxon>
        <taxon>Magnoliopsida</taxon>
        <taxon>eudicotyledons</taxon>
        <taxon>Gunneridae</taxon>
        <taxon>Pentapetalae</taxon>
        <taxon>asterids</taxon>
        <taxon>campanulids</taxon>
        <taxon>Asterales</taxon>
        <taxon>Asteraceae</taxon>
        <taxon>Asteroideae</taxon>
        <taxon>Anthemideae</taxon>
        <taxon>Anthemidinae</taxon>
        <taxon>Tanacetum</taxon>
    </lineage>
</organism>
<feature type="compositionally biased region" description="Acidic residues" evidence="1">
    <location>
        <begin position="128"/>
        <end position="140"/>
    </location>
</feature>
<evidence type="ECO:0000256" key="1">
    <source>
        <dbReference type="SAM" id="MobiDB-lite"/>
    </source>
</evidence>
<comment type="caution">
    <text evidence="2">The sequence shown here is derived from an EMBL/GenBank/DDBJ whole genome shotgun (WGS) entry which is preliminary data.</text>
</comment>
<feature type="region of interest" description="Disordered" evidence="1">
    <location>
        <begin position="63"/>
        <end position="171"/>
    </location>
</feature>
<feature type="region of interest" description="Disordered" evidence="1">
    <location>
        <begin position="1"/>
        <end position="25"/>
    </location>
</feature>
<evidence type="ECO:0000313" key="3">
    <source>
        <dbReference type="Proteomes" id="UP001151760"/>
    </source>
</evidence>